<dbReference type="EMBL" id="CAKKNE010000005">
    <property type="protein sequence ID" value="CAH0377712.1"/>
    <property type="molecule type" value="Genomic_DNA"/>
</dbReference>
<dbReference type="GO" id="GO:0005737">
    <property type="term" value="C:cytoplasm"/>
    <property type="evidence" value="ECO:0007669"/>
    <property type="project" value="UniProtKB-SubCell"/>
</dbReference>
<name>A0A6S8T802_9STRA</name>
<dbReference type="PANTHER" id="PTHR19211:SF127">
    <property type="entry name" value="ABC TRANSPORTER DOMAIN-CONTAINING PROTEIN"/>
    <property type="match status" value="1"/>
</dbReference>
<evidence type="ECO:0000256" key="1">
    <source>
        <dbReference type="ARBA" id="ARBA00004496"/>
    </source>
</evidence>
<protein>
    <recommendedName>
        <fullName evidence="6">ABC transporter domain-containing protein</fullName>
    </recommendedName>
</protein>
<dbReference type="InterPro" id="IPR003593">
    <property type="entry name" value="AAA+_ATPase"/>
</dbReference>
<gene>
    <name evidence="7" type="ORF">PCAL00307_LOCUS5785</name>
    <name evidence="8" type="ORF">PCAL00307_LOCUS5786</name>
    <name evidence="9" type="ORF">PECAL_5P22410</name>
</gene>
<evidence type="ECO:0000256" key="4">
    <source>
        <dbReference type="ARBA" id="ARBA00022741"/>
    </source>
</evidence>
<dbReference type="CDD" id="cd03221">
    <property type="entry name" value="ABCF_EF-3"/>
    <property type="match status" value="1"/>
</dbReference>
<dbReference type="Proteomes" id="UP000789595">
    <property type="component" value="Unassembled WGS sequence"/>
</dbReference>
<feature type="domain" description="ABC transporter" evidence="6">
    <location>
        <begin position="355"/>
        <end position="672"/>
    </location>
</feature>
<accession>A0A6S8T802</accession>
<evidence type="ECO:0000313" key="8">
    <source>
        <dbReference type="EMBL" id="CAE0690350.1"/>
    </source>
</evidence>
<reference evidence="7" key="1">
    <citation type="submission" date="2021-01" db="EMBL/GenBank/DDBJ databases">
        <authorList>
            <person name="Corre E."/>
            <person name="Pelletier E."/>
            <person name="Niang G."/>
            <person name="Scheremetjew M."/>
            <person name="Finn R."/>
            <person name="Kale V."/>
            <person name="Holt S."/>
            <person name="Cochrane G."/>
            <person name="Meng A."/>
            <person name="Brown T."/>
            <person name="Cohen L."/>
        </authorList>
    </citation>
    <scope>NUCLEOTIDE SEQUENCE</scope>
    <source>
        <strain evidence="7">CCMP1756</strain>
    </source>
</reference>
<reference evidence="9" key="2">
    <citation type="submission" date="2021-11" db="EMBL/GenBank/DDBJ databases">
        <authorList>
            <consortium name="Genoscope - CEA"/>
            <person name="William W."/>
        </authorList>
    </citation>
    <scope>NUCLEOTIDE SEQUENCE</scope>
</reference>
<dbReference type="Pfam" id="PF00005">
    <property type="entry name" value="ABC_tran"/>
    <property type="match status" value="2"/>
</dbReference>
<dbReference type="InterPro" id="IPR047038">
    <property type="entry name" value="eEF3_chromodomain-like_sf"/>
</dbReference>
<dbReference type="AlphaFoldDB" id="A0A6S8T802"/>
<organism evidence="7">
    <name type="scientific">Pelagomonas calceolata</name>
    <dbReference type="NCBI Taxonomy" id="35677"/>
    <lineage>
        <taxon>Eukaryota</taxon>
        <taxon>Sar</taxon>
        <taxon>Stramenopiles</taxon>
        <taxon>Ochrophyta</taxon>
        <taxon>Pelagophyceae</taxon>
        <taxon>Pelagomonadales</taxon>
        <taxon>Pelagomonadaceae</taxon>
        <taxon>Pelagomonas</taxon>
    </lineage>
</organism>
<evidence type="ECO:0000259" key="6">
    <source>
        <dbReference type="PROSITE" id="PS50893"/>
    </source>
</evidence>
<evidence type="ECO:0000256" key="5">
    <source>
        <dbReference type="ARBA" id="ARBA00022840"/>
    </source>
</evidence>
<proteinExistence type="predicted"/>
<dbReference type="GO" id="GO:0016887">
    <property type="term" value="F:ATP hydrolysis activity"/>
    <property type="evidence" value="ECO:0007669"/>
    <property type="project" value="InterPro"/>
</dbReference>
<dbReference type="CDD" id="cd18626">
    <property type="entry name" value="CD_eEF3"/>
    <property type="match status" value="1"/>
</dbReference>
<sequence>MRKVDSFGMIDCQLVKHDEAQKVLKECITSVKADLTSKADPVISYVAGLCSYLCGEQIWDSETWRRCCTVHFESVCPDDAQAVGTAYRQSCMDRWKEKVVDTWGADLDPDLKTACDVEFSLAYGGKLLLHNTRLFLKCGRRYGICGKNGVGKTTLMRNVDNGKIEGLDPDLCSVFVESHADEDPDDSKPVLKWVCSRPRLVERQVADETNALELLKSVGFTDELLNAPVASLSGGWRMKLSLVVAALMDADILLLDEPTNHLDKKSIEWLVAYLTTTRACCMIVSHDTAFLDAVCTDIIHYESKKLVRYRGNLSEFVAKVPAAAAYYRLEESSTRYAFPAPGRLEGINSTTKAILKLDGATFTWPGRDQPTLVDASCKLTLGSRVVVLGQNGAGKSTLIKLVVGENGPDNGECLWRHHNLRIAYVAQHSFHHIEQHLDRSPCEYLQWRFGKYIDEEQLQTKLVELKRQQAQEDPDREPPRPLPHSFEKIMGRREKGGVVEYEVKWWDRAEKHNLHIDKDRLERTGHAEEVLKYDMLVAARAAGLDLINVTVKELQAHLDEFGLPQEYGTYGKVRGLSGGQKVKLVLAAAMWNRPHLLILDEPTNFLDRDSLGALSNAIRDFGGGVVMISHAEEFYKPLCSEQWLVEAGKLTCDGEAEDKKLKIGKKKREAKVKEEVKTTGSINEEVKYQNPKDFWGKNLSKKDIRTWAKKVAKRDYPAMRKLLGVPKGKTMPGMPELGDGLS</sequence>
<dbReference type="PANTHER" id="PTHR19211">
    <property type="entry name" value="ATP-BINDING TRANSPORT PROTEIN-RELATED"/>
    <property type="match status" value="1"/>
</dbReference>
<dbReference type="SUPFAM" id="SSF52540">
    <property type="entry name" value="P-loop containing nucleoside triphosphate hydrolases"/>
    <property type="match status" value="2"/>
</dbReference>
<dbReference type="EMBL" id="HBIW01006905">
    <property type="protein sequence ID" value="CAE0690349.1"/>
    <property type="molecule type" value="Transcribed_RNA"/>
</dbReference>
<dbReference type="SMART" id="SM00382">
    <property type="entry name" value="AAA"/>
    <property type="match status" value="2"/>
</dbReference>
<evidence type="ECO:0000313" key="9">
    <source>
        <dbReference type="EMBL" id="CAH0377712.1"/>
    </source>
</evidence>
<feature type="domain" description="ABC transporter" evidence="6">
    <location>
        <begin position="112"/>
        <end position="329"/>
    </location>
</feature>
<dbReference type="PROSITE" id="PS50893">
    <property type="entry name" value="ABC_TRANSPORTER_2"/>
    <property type="match status" value="2"/>
</dbReference>
<dbReference type="InterPro" id="IPR015688">
    <property type="entry name" value="eEF3_ABC2_chromodomain-like"/>
</dbReference>
<evidence type="ECO:0000256" key="3">
    <source>
        <dbReference type="ARBA" id="ARBA00022737"/>
    </source>
</evidence>
<dbReference type="OrthoDB" id="2110130at2759"/>
<evidence type="ECO:0000313" key="10">
    <source>
        <dbReference type="Proteomes" id="UP000789595"/>
    </source>
</evidence>
<keyword evidence="4" id="KW-0547">Nucleotide-binding</keyword>
<dbReference type="InterPro" id="IPR016197">
    <property type="entry name" value="Chromo-like_dom_sf"/>
</dbReference>
<dbReference type="GO" id="GO:0005524">
    <property type="term" value="F:ATP binding"/>
    <property type="evidence" value="ECO:0007669"/>
    <property type="project" value="UniProtKB-KW"/>
</dbReference>
<evidence type="ECO:0000313" key="7">
    <source>
        <dbReference type="EMBL" id="CAE0690349.1"/>
    </source>
</evidence>
<keyword evidence="10" id="KW-1185">Reference proteome</keyword>
<keyword evidence="3" id="KW-0677">Repeat</keyword>
<keyword evidence="2" id="KW-0963">Cytoplasm</keyword>
<keyword evidence="5" id="KW-0067">ATP-binding</keyword>
<dbReference type="GO" id="GO:0006414">
    <property type="term" value="P:translational elongation"/>
    <property type="evidence" value="ECO:0007669"/>
    <property type="project" value="UniProtKB-UniPathway"/>
</dbReference>
<dbReference type="EMBL" id="HBIW01006906">
    <property type="protein sequence ID" value="CAE0690350.1"/>
    <property type="molecule type" value="Transcribed_RNA"/>
</dbReference>
<evidence type="ECO:0000256" key="2">
    <source>
        <dbReference type="ARBA" id="ARBA00022490"/>
    </source>
</evidence>
<dbReference type="UniPathway" id="UPA00345"/>
<dbReference type="InterPro" id="IPR003439">
    <property type="entry name" value="ABC_transporter-like_ATP-bd"/>
</dbReference>
<comment type="subcellular location">
    <subcellularLocation>
        <location evidence="1">Cytoplasm</location>
    </subcellularLocation>
</comment>
<dbReference type="InterPro" id="IPR050611">
    <property type="entry name" value="ABCF"/>
</dbReference>
<dbReference type="Gene3D" id="3.40.50.300">
    <property type="entry name" value="P-loop containing nucleotide triphosphate hydrolases"/>
    <property type="match status" value="2"/>
</dbReference>
<dbReference type="SUPFAM" id="SSF54160">
    <property type="entry name" value="Chromo domain-like"/>
    <property type="match status" value="1"/>
</dbReference>
<dbReference type="Gene3D" id="2.40.50.990">
    <property type="match status" value="1"/>
</dbReference>
<dbReference type="InterPro" id="IPR017871">
    <property type="entry name" value="ABC_transporter-like_CS"/>
</dbReference>
<dbReference type="PROSITE" id="PS00211">
    <property type="entry name" value="ABC_TRANSPORTER_1"/>
    <property type="match status" value="2"/>
</dbReference>
<dbReference type="InterPro" id="IPR027417">
    <property type="entry name" value="P-loop_NTPase"/>
</dbReference>